<organism evidence="2 3">
    <name type="scientific">Elysia crispata</name>
    <name type="common">lettuce slug</name>
    <dbReference type="NCBI Taxonomy" id="231223"/>
    <lineage>
        <taxon>Eukaryota</taxon>
        <taxon>Metazoa</taxon>
        <taxon>Spiralia</taxon>
        <taxon>Lophotrochozoa</taxon>
        <taxon>Mollusca</taxon>
        <taxon>Gastropoda</taxon>
        <taxon>Heterobranchia</taxon>
        <taxon>Euthyneura</taxon>
        <taxon>Panpulmonata</taxon>
        <taxon>Sacoglossa</taxon>
        <taxon>Placobranchoidea</taxon>
        <taxon>Plakobranchidae</taxon>
        <taxon>Elysia</taxon>
    </lineage>
</organism>
<sequence>MSGLVSELVSHTTANRPACHRNFPHSTPPTMPNKVPRDIDKTQRMRQEGHVLRDHRADALSPHPPVFYLSFHTNSDCRTRNRRIRHVGPSRLFTDRSKRAVPYLPSELLHRVTHTACVKCCPRRGMRSLMPGPDNNLKTWRSAQSLLQHFAKQAPGVPPLVSDSYRLSGGVGGAQVQVTACLPSNKIILSPVYDSNVLDKLILLSTKAI</sequence>
<dbReference type="AlphaFoldDB" id="A0AAE0ZTN6"/>
<reference evidence="2" key="1">
    <citation type="journal article" date="2023" name="G3 (Bethesda)">
        <title>A reference genome for the long-term kleptoplast-retaining sea slug Elysia crispata morphotype clarki.</title>
        <authorList>
            <person name="Eastman K.E."/>
            <person name="Pendleton A.L."/>
            <person name="Shaikh M.A."/>
            <person name="Suttiyut T."/>
            <person name="Ogas R."/>
            <person name="Tomko P."/>
            <person name="Gavelis G."/>
            <person name="Widhalm J.R."/>
            <person name="Wisecaver J.H."/>
        </authorList>
    </citation>
    <scope>NUCLEOTIDE SEQUENCE</scope>
    <source>
        <strain evidence="2">ECLA1</strain>
    </source>
</reference>
<accession>A0AAE0ZTN6</accession>
<evidence type="ECO:0000313" key="3">
    <source>
        <dbReference type="Proteomes" id="UP001283361"/>
    </source>
</evidence>
<feature type="region of interest" description="Disordered" evidence="1">
    <location>
        <begin position="1"/>
        <end position="37"/>
    </location>
</feature>
<keyword evidence="3" id="KW-1185">Reference proteome</keyword>
<comment type="caution">
    <text evidence="2">The sequence shown here is derived from an EMBL/GenBank/DDBJ whole genome shotgun (WGS) entry which is preliminary data.</text>
</comment>
<evidence type="ECO:0000313" key="2">
    <source>
        <dbReference type="EMBL" id="KAK3775370.1"/>
    </source>
</evidence>
<protein>
    <submittedName>
        <fullName evidence="2">Uncharacterized protein</fullName>
    </submittedName>
</protein>
<gene>
    <name evidence="2" type="ORF">RRG08_010568</name>
</gene>
<dbReference type="Proteomes" id="UP001283361">
    <property type="component" value="Unassembled WGS sequence"/>
</dbReference>
<proteinExistence type="predicted"/>
<dbReference type="EMBL" id="JAWDGP010003341">
    <property type="protein sequence ID" value="KAK3775370.1"/>
    <property type="molecule type" value="Genomic_DNA"/>
</dbReference>
<evidence type="ECO:0000256" key="1">
    <source>
        <dbReference type="SAM" id="MobiDB-lite"/>
    </source>
</evidence>
<name>A0AAE0ZTN6_9GAST</name>